<reference evidence="1" key="1">
    <citation type="submission" date="2016-05" db="EMBL/GenBank/DDBJ databases">
        <authorList>
            <person name="Lavstsen T."/>
            <person name="Jespersen J.S."/>
        </authorList>
    </citation>
    <scope>NUCLEOTIDE SEQUENCE</scope>
    <source>
        <tissue evidence="1">Brain</tissue>
    </source>
</reference>
<dbReference type="EMBL" id="HAEA01005699">
    <property type="protein sequence ID" value="SBQ34179.1"/>
    <property type="molecule type" value="Transcribed_RNA"/>
</dbReference>
<feature type="non-terminal residue" evidence="1">
    <location>
        <position position="70"/>
    </location>
</feature>
<organism evidence="1">
    <name type="scientific">Nothobranchius kadleci</name>
    <name type="common">African annual killifish</name>
    <dbReference type="NCBI Taxonomy" id="1051664"/>
    <lineage>
        <taxon>Eukaryota</taxon>
        <taxon>Metazoa</taxon>
        <taxon>Chordata</taxon>
        <taxon>Craniata</taxon>
        <taxon>Vertebrata</taxon>
        <taxon>Euteleostomi</taxon>
        <taxon>Actinopterygii</taxon>
        <taxon>Neopterygii</taxon>
        <taxon>Teleostei</taxon>
        <taxon>Neoteleostei</taxon>
        <taxon>Acanthomorphata</taxon>
        <taxon>Ovalentaria</taxon>
        <taxon>Atherinomorphae</taxon>
        <taxon>Cyprinodontiformes</taxon>
        <taxon>Nothobranchiidae</taxon>
        <taxon>Nothobranchius</taxon>
    </lineage>
</organism>
<accession>A0A1A8DMU5</accession>
<evidence type="ECO:0000313" key="1">
    <source>
        <dbReference type="EMBL" id="SBQ34179.1"/>
    </source>
</evidence>
<name>A0A1A8DMU5_NOTKA</name>
<reference evidence="1" key="2">
    <citation type="submission" date="2016-06" db="EMBL/GenBank/DDBJ databases">
        <title>The genome of a short-lived fish provides insights into sex chromosome evolution and the genetic control of aging.</title>
        <authorList>
            <person name="Reichwald K."/>
            <person name="Felder M."/>
            <person name="Petzold A."/>
            <person name="Koch P."/>
            <person name="Groth M."/>
            <person name="Platzer M."/>
        </authorList>
    </citation>
    <scope>NUCLEOTIDE SEQUENCE</scope>
    <source>
        <tissue evidence="1">Brain</tissue>
    </source>
</reference>
<dbReference type="AlphaFoldDB" id="A0A1A8DMU5"/>
<sequence>DLLPTLPFIRHHIFASLSLPSCSHLPPHSPASKHLLSSIRPNHAHLEASSPPGCSDPVPLLLYRHTLSPR</sequence>
<gene>
    <name evidence="1" type="primary">Nfu_g_1_019691</name>
</gene>
<protein>
    <submittedName>
        <fullName evidence="1">Uncharacterized protein</fullName>
    </submittedName>
</protein>
<proteinExistence type="predicted"/>
<feature type="non-terminal residue" evidence="1">
    <location>
        <position position="1"/>
    </location>
</feature>